<dbReference type="Proteomes" id="UP001596310">
    <property type="component" value="Unassembled WGS sequence"/>
</dbReference>
<sequence length="213" mass="24149">MNSNKLGQSNSPKRNLIRKILNKQCAGFTLAEVTASLFIMLLTCQLLVGNLQLCRIGAQLVQTGQQAPTEVGLLQLEETLQEMTIDWSCSTKTKLLLVDQQGKRFYLSHKLEKPKSASYRDVLLSAEDGAGYMPLLQRVLRISWDYQAPLLTLDLKMMDEKQTTYHRCYLIWPNQRPTKNEANAADTSPEDVSDKHQKIEDQRDMSEVTDGSN</sequence>
<accession>A0ABW1UNK5</accession>
<comment type="caution">
    <text evidence="3">The sequence shown here is derived from an EMBL/GenBank/DDBJ whole genome shotgun (WGS) entry which is preliminary data.</text>
</comment>
<feature type="region of interest" description="Disordered" evidence="1">
    <location>
        <begin position="179"/>
        <end position="213"/>
    </location>
</feature>
<keyword evidence="2" id="KW-0472">Membrane</keyword>
<name>A0ABW1UNK5_9LACO</name>
<keyword evidence="2" id="KW-1133">Transmembrane helix</keyword>
<keyword evidence="2" id="KW-0812">Transmembrane</keyword>
<evidence type="ECO:0000256" key="1">
    <source>
        <dbReference type="SAM" id="MobiDB-lite"/>
    </source>
</evidence>
<dbReference type="EMBL" id="JBHSSM010000018">
    <property type="protein sequence ID" value="MFC6315559.1"/>
    <property type="molecule type" value="Genomic_DNA"/>
</dbReference>
<proteinExistence type="predicted"/>
<evidence type="ECO:0000313" key="4">
    <source>
        <dbReference type="Proteomes" id="UP001596310"/>
    </source>
</evidence>
<keyword evidence="4" id="KW-1185">Reference proteome</keyword>
<dbReference type="Pfam" id="PF15980">
    <property type="entry name" value="ComGF"/>
    <property type="match status" value="1"/>
</dbReference>
<reference evidence="4" key="1">
    <citation type="journal article" date="2019" name="Int. J. Syst. Evol. Microbiol.">
        <title>The Global Catalogue of Microorganisms (GCM) 10K type strain sequencing project: providing services to taxonomists for standard genome sequencing and annotation.</title>
        <authorList>
            <consortium name="The Broad Institute Genomics Platform"/>
            <consortium name="The Broad Institute Genome Sequencing Center for Infectious Disease"/>
            <person name="Wu L."/>
            <person name="Ma J."/>
        </authorList>
    </citation>
    <scope>NUCLEOTIDE SEQUENCE [LARGE SCALE GENOMIC DNA]</scope>
    <source>
        <strain evidence="4">CCM 8897</strain>
    </source>
</reference>
<feature type="transmembrane region" description="Helical" evidence="2">
    <location>
        <begin position="21"/>
        <end position="42"/>
    </location>
</feature>
<dbReference type="RefSeq" id="WP_125598439.1">
    <property type="nucleotide sequence ID" value="NZ_JBHSSM010000018.1"/>
</dbReference>
<feature type="compositionally biased region" description="Basic and acidic residues" evidence="1">
    <location>
        <begin position="192"/>
        <end position="206"/>
    </location>
</feature>
<organism evidence="3 4">
    <name type="scientific">Lapidilactobacillus achengensis</name>
    <dbReference type="NCBI Taxonomy" id="2486000"/>
    <lineage>
        <taxon>Bacteria</taxon>
        <taxon>Bacillati</taxon>
        <taxon>Bacillota</taxon>
        <taxon>Bacilli</taxon>
        <taxon>Lactobacillales</taxon>
        <taxon>Lactobacillaceae</taxon>
        <taxon>Lapidilactobacillus</taxon>
    </lineage>
</organism>
<gene>
    <name evidence="3" type="ORF">ACFQHW_08300</name>
</gene>
<dbReference type="InterPro" id="IPR016977">
    <property type="entry name" value="ComGF"/>
</dbReference>
<evidence type="ECO:0000313" key="3">
    <source>
        <dbReference type="EMBL" id="MFC6315559.1"/>
    </source>
</evidence>
<protein>
    <submittedName>
        <fullName evidence="3">Competence type IV pilus minor pilin ComGF</fullName>
    </submittedName>
</protein>
<evidence type="ECO:0000256" key="2">
    <source>
        <dbReference type="SAM" id="Phobius"/>
    </source>
</evidence>